<evidence type="ECO:0000313" key="2">
    <source>
        <dbReference type="Proteomes" id="UP000726777"/>
    </source>
</evidence>
<reference evidence="1" key="1">
    <citation type="submission" date="2020-09" db="EMBL/GenBank/DDBJ databases">
        <title>Genome sequence of Vibrio parahaemolyticus isolates.</title>
        <authorList>
            <person name="Hammerl J.A."/>
            <person name="Strauch E."/>
        </authorList>
    </citation>
    <scope>NUCLEOTIDE SEQUENCE</scope>
    <source>
        <strain evidence="1">17-VB00146</strain>
    </source>
</reference>
<evidence type="ECO:0000313" key="1">
    <source>
        <dbReference type="EMBL" id="MCC3808518.1"/>
    </source>
</evidence>
<protein>
    <submittedName>
        <fullName evidence="1">Uncharacterized protein</fullName>
    </submittedName>
</protein>
<gene>
    <name evidence="1" type="ORF">IB292_26375</name>
</gene>
<sequence length="190" mass="21723">MDPHTLSTTFATIVGLLCNFKSERKSASDDEYKEFIEWLSKKRHDKVREGIESNMQLSVSLKVLLKSNHDDLVKRLSNIDKSLMLLTSKSVGFESVSKAIDPTFELSEQSISLLKQFDASGAGQFLLFDRVILPFDVKGIEIQIDEPRFLEDDLEQLVKLKLLSLTRNKEGKKIYSIKRNAIRFLAEIEL</sequence>
<dbReference type="AlphaFoldDB" id="A0A9Q3UGM3"/>
<dbReference type="EMBL" id="JACVHL010000062">
    <property type="protein sequence ID" value="MCC3808518.1"/>
    <property type="molecule type" value="Genomic_DNA"/>
</dbReference>
<proteinExistence type="predicted"/>
<comment type="caution">
    <text evidence="1">The sequence shown here is derived from an EMBL/GenBank/DDBJ whole genome shotgun (WGS) entry which is preliminary data.</text>
</comment>
<dbReference type="RefSeq" id="WP_031829442.1">
    <property type="nucleotide sequence ID" value="NZ_CP046787.1"/>
</dbReference>
<organism evidence="1 2">
    <name type="scientific">Vibrio parahaemolyticus</name>
    <dbReference type="NCBI Taxonomy" id="670"/>
    <lineage>
        <taxon>Bacteria</taxon>
        <taxon>Pseudomonadati</taxon>
        <taxon>Pseudomonadota</taxon>
        <taxon>Gammaproteobacteria</taxon>
        <taxon>Vibrionales</taxon>
        <taxon>Vibrionaceae</taxon>
        <taxon>Vibrio</taxon>
    </lineage>
</organism>
<accession>A0A9Q3UGM3</accession>
<name>A0A9Q3UGM3_VIBPH</name>
<dbReference type="Proteomes" id="UP000726777">
    <property type="component" value="Unassembled WGS sequence"/>
</dbReference>